<dbReference type="SMART" id="SM00864">
    <property type="entry name" value="Tubulin"/>
    <property type="match status" value="1"/>
</dbReference>
<dbReference type="Proteomes" id="UP000256585">
    <property type="component" value="Chromosome"/>
</dbReference>
<evidence type="ECO:0000256" key="3">
    <source>
        <dbReference type="ARBA" id="ARBA00023134"/>
    </source>
</evidence>
<dbReference type="SUPFAM" id="SSF55307">
    <property type="entry name" value="Tubulin C-terminal domain-like"/>
    <property type="match status" value="1"/>
</dbReference>
<evidence type="ECO:0000313" key="12">
    <source>
        <dbReference type="Proteomes" id="UP000256585"/>
    </source>
</evidence>
<feature type="domain" description="Tubulin/FtsZ 2-layer sandwich" evidence="10">
    <location>
        <begin position="203"/>
        <end position="324"/>
    </location>
</feature>
<dbReference type="InterPro" id="IPR045061">
    <property type="entry name" value="FtsZ/CetZ"/>
</dbReference>
<dbReference type="InterPro" id="IPR036525">
    <property type="entry name" value="Tubulin/FtsZ_GTPase_sf"/>
</dbReference>
<evidence type="ECO:0000259" key="9">
    <source>
        <dbReference type="SMART" id="SM00864"/>
    </source>
</evidence>
<dbReference type="HAMAP" id="MF_00909">
    <property type="entry name" value="FtsZ"/>
    <property type="match status" value="1"/>
</dbReference>
<feature type="domain" description="Tubulin/FtsZ GTPase" evidence="9">
    <location>
        <begin position="12"/>
        <end position="201"/>
    </location>
</feature>
<dbReference type="GO" id="GO:0005737">
    <property type="term" value="C:cytoplasm"/>
    <property type="evidence" value="ECO:0007669"/>
    <property type="project" value="UniProtKB-SubCell"/>
</dbReference>
<keyword evidence="4 5" id="KW-0717">Septation</keyword>
<feature type="binding site" evidence="5">
    <location>
        <position position="183"/>
    </location>
    <ligand>
        <name>GTP</name>
        <dbReference type="ChEBI" id="CHEBI:37565"/>
    </ligand>
</feature>
<feature type="region of interest" description="Disordered" evidence="8">
    <location>
        <begin position="345"/>
        <end position="373"/>
    </location>
</feature>
<dbReference type="GO" id="GO:0003924">
    <property type="term" value="F:GTPase activity"/>
    <property type="evidence" value="ECO:0007669"/>
    <property type="project" value="UniProtKB-UniRule"/>
</dbReference>
<evidence type="ECO:0000256" key="7">
    <source>
        <dbReference type="RuleBase" id="RU000631"/>
    </source>
</evidence>
<dbReference type="NCBIfam" id="TIGR00065">
    <property type="entry name" value="ftsZ"/>
    <property type="match status" value="1"/>
</dbReference>
<keyword evidence="5" id="KW-0963">Cytoplasm</keyword>
<keyword evidence="12" id="KW-1185">Reference proteome</keyword>
<dbReference type="PRINTS" id="PR00423">
    <property type="entry name" value="CELLDVISFTSZ"/>
</dbReference>
<dbReference type="CDD" id="cd02201">
    <property type="entry name" value="FtsZ_type1"/>
    <property type="match status" value="1"/>
</dbReference>
<dbReference type="AlphaFoldDB" id="A0A3Q9V8K6"/>
<dbReference type="SMART" id="SM00865">
    <property type="entry name" value="Tubulin_C"/>
    <property type="match status" value="1"/>
</dbReference>
<dbReference type="InterPro" id="IPR020805">
    <property type="entry name" value="Cell_div_FtsZ_CS"/>
</dbReference>
<dbReference type="GO" id="GO:0032153">
    <property type="term" value="C:cell division site"/>
    <property type="evidence" value="ECO:0007669"/>
    <property type="project" value="UniProtKB-UniRule"/>
</dbReference>
<keyword evidence="3 5" id="KW-0342">GTP-binding</keyword>
<keyword evidence="5 7" id="KW-0131">Cell cycle</keyword>
<dbReference type="RefSeq" id="WP_116171623.1">
    <property type="nucleotide sequence ID" value="NZ_CP033058.2"/>
</dbReference>
<evidence type="ECO:0000256" key="8">
    <source>
        <dbReference type="SAM" id="MobiDB-lite"/>
    </source>
</evidence>
<dbReference type="InterPro" id="IPR024757">
    <property type="entry name" value="FtsZ_C"/>
</dbReference>
<feature type="binding site" evidence="5">
    <location>
        <position position="136"/>
    </location>
    <ligand>
        <name>GTP</name>
        <dbReference type="ChEBI" id="CHEBI:37565"/>
    </ligand>
</feature>
<dbReference type="SUPFAM" id="SSF52490">
    <property type="entry name" value="Tubulin nucleotide-binding domain-like"/>
    <property type="match status" value="1"/>
</dbReference>
<dbReference type="GO" id="GO:0051258">
    <property type="term" value="P:protein polymerization"/>
    <property type="evidence" value="ECO:0007669"/>
    <property type="project" value="UniProtKB-UniRule"/>
</dbReference>
<proteinExistence type="inferred from homology"/>
<dbReference type="Gene3D" id="3.40.50.1440">
    <property type="entry name" value="Tubulin/FtsZ, GTPase domain"/>
    <property type="match status" value="1"/>
</dbReference>
<dbReference type="FunFam" id="3.40.50.1440:FF:000001">
    <property type="entry name" value="Cell division protein FtsZ"/>
    <property type="match status" value="1"/>
</dbReference>
<dbReference type="Pfam" id="PF00091">
    <property type="entry name" value="Tubulin"/>
    <property type="match status" value="1"/>
</dbReference>
<dbReference type="PANTHER" id="PTHR30314">
    <property type="entry name" value="CELL DIVISION PROTEIN FTSZ-RELATED"/>
    <property type="match status" value="1"/>
</dbReference>
<dbReference type="GO" id="GO:0005525">
    <property type="term" value="F:GTP binding"/>
    <property type="evidence" value="ECO:0007669"/>
    <property type="project" value="UniProtKB-UniRule"/>
</dbReference>
<feature type="binding site" evidence="5">
    <location>
        <begin position="105"/>
        <end position="107"/>
    </location>
    <ligand>
        <name>GTP</name>
        <dbReference type="ChEBI" id="CHEBI:37565"/>
    </ligand>
</feature>
<feature type="binding site" evidence="5">
    <location>
        <begin position="20"/>
        <end position="24"/>
    </location>
    <ligand>
        <name>GTP</name>
        <dbReference type="ChEBI" id="CHEBI:37565"/>
    </ligand>
</feature>
<feature type="binding site" evidence="5">
    <location>
        <position position="140"/>
    </location>
    <ligand>
        <name>GTP</name>
        <dbReference type="ChEBI" id="CHEBI:37565"/>
    </ligand>
</feature>
<keyword evidence="2 5" id="KW-0547">Nucleotide-binding</keyword>
<evidence type="ECO:0000256" key="5">
    <source>
        <dbReference type="HAMAP-Rule" id="MF_00909"/>
    </source>
</evidence>
<dbReference type="GO" id="GO:0000917">
    <property type="term" value="P:division septum assembly"/>
    <property type="evidence" value="ECO:0007669"/>
    <property type="project" value="UniProtKB-KW"/>
</dbReference>
<dbReference type="EMBL" id="CP033058">
    <property type="protein sequence ID" value="AZZ65547.1"/>
    <property type="molecule type" value="Genomic_DNA"/>
</dbReference>
<comment type="similarity">
    <text evidence="1 5 7">Belongs to the FtsZ family.</text>
</comment>
<evidence type="ECO:0000256" key="1">
    <source>
        <dbReference type="ARBA" id="ARBA00009690"/>
    </source>
</evidence>
<evidence type="ECO:0000313" key="11">
    <source>
        <dbReference type="EMBL" id="AZZ65547.1"/>
    </source>
</evidence>
<dbReference type="InterPro" id="IPR000158">
    <property type="entry name" value="Cell_div_FtsZ"/>
</dbReference>
<gene>
    <name evidence="5 11" type="primary">ftsZ</name>
    <name evidence="11" type="ORF">DMC14_001960</name>
</gene>
<dbReference type="OrthoDB" id="9813375at2"/>
<organism evidence="11 12">
    <name type="scientific">Metamycoplasma phocicerebrale</name>
    <dbReference type="NCBI Taxonomy" id="142649"/>
    <lineage>
        <taxon>Bacteria</taxon>
        <taxon>Bacillati</taxon>
        <taxon>Mycoplasmatota</taxon>
        <taxon>Mycoplasmoidales</taxon>
        <taxon>Metamycoplasmataceae</taxon>
        <taxon>Metamycoplasma</taxon>
    </lineage>
</organism>
<reference evidence="11" key="1">
    <citation type="submission" date="2019-03" db="EMBL/GenBank/DDBJ databases">
        <title>Draft Sequence and Annotation of the Mycoplasma phocicerebrale Strain 1049T Genome.</title>
        <authorList>
            <person name="Frasca S.Jr."/>
            <person name="Kutish G.F."/>
            <person name="Castellanos Gell J."/>
            <person name="Michaels D.L."/>
            <person name="Brown D.R."/>
        </authorList>
    </citation>
    <scope>NUCLEOTIDE SEQUENCE</scope>
    <source>
        <strain evidence="11">1049</strain>
    </source>
</reference>
<dbReference type="PANTHER" id="PTHR30314:SF3">
    <property type="entry name" value="MITOCHONDRIAL DIVISION PROTEIN FSZA"/>
    <property type="match status" value="1"/>
</dbReference>
<dbReference type="KEGG" id="mphc:DMC14_001960"/>
<protein>
    <recommendedName>
        <fullName evidence="5 6">Cell division protein FtsZ</fullName>
    </recommendedName>
</protein>
<name>A0A3Q9V8K6_9BACT</name>
<dbReference type="InterPro" id="IPR018316">
    <property type="entry name" value="Tubulin/FtsZ_2-layer-sand-dom"/>
</dbReference>
<dbReference type="InterPro" id="IPR003008">
    <property type="entry name" value="Tubulin_FtsZ_GTPase"/>
</dbReference>
<keyword evidence="5 7" id="KW-0132">Cell division</keyword>
<dbReference type="InterPro" id="IPR008280">
    <property type="entry name" value="Tub_FtsZ_C"/>
</dbReference>
<evidence type="ECO:0000256" key="4">
    <source>
        <dbReference type="ARBA" id="ARBA00023210"/>
    </source>
</evidence>
<dbReference type="GO" id="GO:0043093">
    <property type="term" value="P:FtsZ-dependent cytokinesis"/>
    <property type="evidence" value="ECO:0007669"/>
    <property type="project" value="UniProtKB-UniRule"/>
</dbReference>
<evidence type="ECO:0000256" key="2">
    <source>
        <dbReference type="ARBA" id="ARBA00022741"/>
    </source>
</evidence>
<comment type="function">
    <text evidence="5 7">Essential cell division protein that forms a contractile ring structure (Z ring) at the future cell division site. The regulation of the ring assembly controls the timing and the location of cell division. One of the functions of the FtsZ ring is to recruit other cell division proteins to the septum to produce a new cell wall between the dividing cells. Binds GTP and shows GTPase activity.</text>
</comment>
<accession>A0A3Q9V8K6</accession>
<dbReference type="PROSITE" id="PS01135">
    <property type="entry name" value="FTSZ_2"/>
    <property type="match status" value="1"/>
</dbReference>
<sequence>MLDSDNYNSVASIKVIGVGGGGNNSIQTLLDKKIDGLEFIVANTDKQILDKFDKSLTLALGDKRGIGAGANPEVGKKAAEHSLQEIKERIKGANLVVITAGMGGGTGTGASPIIAKAAKEQNSLVIAIVTTPFSFEGAKRKKIALEGIEELKKHVDSYIILSNDKLLEAYGDSSINDAFRVSDNVVKQFIRTIVDIIAIPGRINLDLADLETVIKNCGETLVGIGSANGENAASKALKSAISSPILESSIVGASNAILYFSTSTKTTLNDFNKAVSEFNQIAGNDVNVIFGVTDIPNEESEKLGEVYVSVIATGIKRKPKNDFQPNIEGIENSNSDATQEYLTIGASDRSNSYSKEDDYNSDDNELLFKTSRN</sequence>
<comment type="subcellular location">
    <subcellularLocation>
        <location evidence="5">Cytoplasm</location>
    </subcellularLocation>
    <text evidence="5">Assembles at midcell at the inner surface of the cytoplasmic membrane.</text>
</comment>
<dbReference type="Pfam" id="PF12327">
    <property type="entry name" value="FtsZ_C"/>
    <property type="match status" value="1"/>
</dbReference>
<evidence type="ECO:0000256" key="6">
    <source>
        <dbReference type="NCBIfam" id="TIGR00065"/>
    </source>
</evidence>
<comment type="subunit">
    <text evidence="5">Homodimer. Polymerizes to form a dynamic ring structure in a strictly GTP-dependent manner. Interacts directly with several other division proteins.</text>
</comment>
<evidence type="ECO:0000259" key="10">
    <source>
        <dbReference type="SMART" id="SM00865"/>
    </source>
</evidence>